<evidence type="ECO:0000313" key="2">
    <source>
        <dbReference type="EMBL" id="PPQ97660.1"/>
    </source>
</evidence>
<evidence type="ECO:0000256" key="1">
    <source>
        <dbReference type="SAM" id="MobiDB-lite"/>
    </source>
</evidence>
<dbReference type="AlphaFoldDB" id="A0A409Y3T3"/>
<name>A0A409Y3T3_9AGAR</name>
<dbReference type="InParanoid" id="A0A409Y3T3"/>
<gene>
    <name evidence="2" type="ORF">CVT26_002472</name>
</gene>
<dbReference type="Proteomes" id="UP000284706">
    <property type="component" value="Unassembled WGS sequence"/>
</dbReference>
<protein>
    <submittedName>
        <fullName evidence="2">Uncharacterized protein</fullName>
    </submittedName>
</protein>
<evidence type="ECO:0000313" key="3">
    <source>
        <dbReference type="Proteomes" id="UP000284706"/>
    </source>
</evidence>
<organism evidence="2 3">
    <name type="scientific">Gymnopilus dilepis</name>
    <dbReference type="NCBI Taxonomy" id="231916"/>
    <lineage>
        <taxon>Eukaryota</taxon>
        <taxon>Fungi</taxon>
        <taxon>Dikarya</taxon>
        <taxon>Basidiomycota</taxon>
        <taxon>Agaricomycotina</taxon>
        <taxon>Agaricomycetes</taxon>
        <taxon>Agaricomycetidae</taxon>
        <taxon>Agaricales</taxon>
        <taxon>Agaricineae</taxon>
        <taxon>Hymenogastraceae</taxon>
        <taxon>Gymnopilus</taxon>
    </lineage>
</organism>
<proteinExistence type="predicted"/>
<keyword evidence="3" id="KW-1185">Reference proteome</keyword>
<comment type="caution">
    <text evidence="2">The sequence shown here is derived from an EMBL/GenBank/DDBJ whole genome shotgun (WGS) entry which is preliminary data.</text>
</comment>
<sequence>MSTSSNATSPSQEYSHAHITNILCVIRRANERYAQVAAALRHSLRPTYHARKRAQSLRLRVSIDLALKLDPKQISTVPLPIIEVVTPFPQEAPRIRPTLRCDIPQNVDQEGSLSSVSVYSKPSPDGLVSSTDLLASRWSLTTVGSDVGDQLPEEEITSSSDCDEVKGITIVGAHDTRRTIVRGNDDQDSVHLDVPIDANRFSWSSYLSDGLATDSSSDSSGPETPDSHEQQLLSSMICVKRKAKGGDDIESIDVPEKRPKYARKSWVNASSKRILIKMTSVRKH</sequence>
<feature type="region of interest" description="Disordered" evidence="1">
    <location>
        <begin position="242"/>
        <end position="262"/>
    </location>
</feature>
<dbReference type="EMBL" id="NHYE01001210">
    <property type="protein sequence ID" value="PPQ97660.1"/>
    <property type="molecule type" value="Genomic_DNA"/>
</dbReference>
<accession>A0A409Y3T3</accession>
<reference evidence="2 3" key="1">
    <citation type="journal article" date="2018" name="Evol. Lett.">
        <title>Horizontal gene cluster transfer increased hallucinogenic mushroom diversity.</title>
        <authorList>
            <person name="Reynolds H.T."/>
            <person name="Vijayakumar V."/>
            <person name="Gluck-Thaler E."/>
            <person name="Korotkin H.B."/>
            <person name="Matheny P.B."/>
            <person name="Slot J.C."/>
        </authorList>
    </citation>
    <scope>NUCLEOTIDE SEQUENCE [LARGE SCALE GENOMIC DNA]</scope>
    <source>
        <strain evidence="2 3">SRW20</strain>
    </source>
</reference>
<dbReference type="OrthoDB" id="3034033at2759"/>